<evidence type="ECO:0000313" key="2">
    <source>
        <dbReference type="Proteomes" id="UP000636956"/>
    </source>
</evidence>
<gene>
    <name evidence="1" type="ORF">GCM10011372_34010</name>
</gene>
<comment type="caution">
    <text evidence="1">The sequence shown here is derived from an EMBL/GenBank/DDBJ whole genome shotgun (WGS) entry which is preliminary data.</text>
</comment>
<evidence type="ECO:0000313" key="1">
    <source>
        <dbReference type="EMBL" id="GGJ92688.1"/>
    </source>
</evidence>
<reference evidence="1" key="1">
    <citation type="journal article" date="2014" name="Int. J. Syst. Evol. Microbiol.">
        <title>Complete genome sequence of Corynebacterium casei LMG S-19264T (=DSM 44701T), isolated from a smear-ripened cheese.</title>
        <authorList>
            <consortium name="US DOE Joint Genome Institute (JGI-PGF)"/>
            <person name="Walter F."/>
            <person name="Albersmeier A."/>
            <person name="Kalinowski J."/>
            <person name="Ruckert C."/>
        </authorList>
    </citation>
    <scope>NUCLEOTIDE SEQUENCE</scope>
    <source>
        <strain evidence="1">CGMCC 1.8984</strain>
    </source>
</reference>
<dbReference type="Proteomes" id="UP000636956">
    <property type="component" value="Unassembled WGS sequence"/>
</dbReference>
<reference evidence="1" key="2">
    <citation type="submission" date="2020-09" db="EMBL/GenBank/DDBJ databases">
        <authorList>
            <person name="Sun Q."/>
            <person name="Zhou Y."/>
        </authorList>
    </citation>
    <scope>NUCLEOTIDE SEQUENCE</scope>
    <source>
        <strain evidence="1">CGMCC 1.8984</strain>
    </source>
</reference>
<accession>A0A917UWT0</accession>
<proteinExistence type="predicted"/>
<organism evidence="1 2">
    <name type="scientific">Agromyces bauzanensis</name>
    <dbReference type="NCBI Taxonomy" id="1308924"/>
    <lineage>
        <taxon>Bacteria</taxon>
        <taxon>Bacillati</taxon>
        <taxon>Actinomycetota</taxon>
        <taxon>Actinomycetes</taxon>
        <taxon>Micrococcales</taxon>
        <taxon>Microbacteriaceae</taxon>
        <taxon>Agromyces</taxon>
    </lineage>
</organism>
<protein>
    <submittedName>
        <fullName evidence="1">Uncharacterized protein</fullName>
    </submittedName>
</protein>
<dbReference type="EMBL" id="BMMD01000029">
    <property type="protein sequence ID" value="GGJ92688.1"/>
    <property type="molecule type" value="Genomic_DNA"/>
</dbReference>
<keyword evidence="2" id="KW-1185">Reference proteome</keyword>
<name>A0A917UWT0_9MICO</name>
<sequence length="94" mass="11222">MSVMGSSIEHLYDVGVTMRVPVREDIQLWCEADVPRRLLWRRERWRVIDMPTLQARGVLCDSWRFTARSDRDHRTVVLDVERVGERWLLVAAWD</sequence>
<dbReference type="AlphaFoldDB" id="A0A917UWT0"/>